<gene>
    <name evidence="2" type="ORF">M5D96_008333</name>
</gene>
<dbReference type="Proteomes" id="UP001059596">
    <property type="component" value="Unassembled WGS sequence"/>
</dbReference>
<evidence type="ECO:0008006" key="4">
    <source>
        <dbReference type="Google" id="ProtNLM"/>
    </source>
</evidence>
<protein>
    <recommendedName>
        <fullName evidence="4">Secreted protein</fullName>
    </recommendedName>
</protein>
<proteinExistence type="predicted"/>
<sequence>FLKTLLLCWAFFLRYDEVPTCVHDVVFEGILTLQSAQVKKGRRRCGWFQMISGNTTDVSPFPTPQYAGVQVHRIAINPRVPLLTPATQDRRRQPACSIIINLKL</sequence>
<keyword evidence="3" id="KW-1185">Reference proteome</keyword>
<evidence type="ECO:0000313" key="3">
    <source>
        <dbReference type="Proteomes" id="UP001059596"/>
    </source>
</evidence>
<comment type="caution">
    <text evidence="2">The sequence shown here is derived from an EMBL/GenBank/DDBJ whole genome shotgun (WGS) entry which is preliminary data.</text>
</comment>
<reference evidence="2" key="1">
    <citation type="journal article" date="2023" name="Genome Biol. Evol.">
        <title>Long-read-based Genome Assembly of Drosophila gunungcola Reveals Fewer Chemosensory Genes in Flower-breeding Species.</title>
        <authorList>
            <person name="Negi A."/>
            <person name="Liao B.Y."/>
            <person name="Yeh S.D."/>
        </authorList>
    </citation>
    <scope>NUCLEOTIDE SEQUENCE</scope>
    <source>
        <strain evidence="2">Sukarami</strain>
    </source>
</reference>
<evidence type="ECO:0000313" key="2">
    <source>
        <dbReference type="EMBL" id="KAI8038435.1"/>
    </source>
</evidence>
<feature type="non-terminal residue" evidence="2">
    <location>
        <position position="1"/>
    </location>
</feature>
<accession>A0A9Q0BNU5</accession>
<organism evidence="2 3">
    <name type="scientific">Drosophila gunungcola</name>
    <name type="common">fruit fly</name>
    <dbReference type="NCBI Taxonomy" id="103775"/>
    <lineage>
        <taxon>Eukaryota</taxon>
        <taxon>Metazoa</taxon>
        <taxon>Ecdysozoa</taxon>
        <taxon>Arthropoda</taxon>
        <taxon>Hexapoda</taxon>
        <taxon>Insecta</taxon>
        <taxon>Pterygota</taxon>
        <taxon>Neoptera</taxon>
        <taxon>Endopterygota</taxon>
        <taxon>Diptera</taxon>
        <taxon>Brachycera</taxon>
        <taxon>Muscomorpha</taxon>
        <taxon>Ephydroidea</taxon>
        <taxon>Drosophilidae</taxon>
        <taxon>Drosophila</taxon>
        <taxon>Sophophora</taxon>
    </lineage>
</organism>
<keyword evidence="1" id="KW-0732">Signal</keyword>
<name>A0A9Q0BNU5_9MUSC</name>
<feature type="non-terminal residue" evidence="2">
    <location>
        <position position="104"/>
    </location>
</feature>
<feature type="signal peptide" evidence="1">
    <location>
        <begin position="1"/>
        <end position="20"/>
    </location>
</feature>
<feature type="chain" id="PRO_5040303944" description="Secreted protein" evidence="1">
    <location>
        <begin position="21"/>
        <end position="104"/>
    </location>
</feature>
<evidence type="ECO:0000256" key="1">
    <source>
        <dbReference type="SAM" id="SignalP"/>
    </source>
</evidence>
<dbReference type="AlphaFoldDB" id="A0A9Q0BNU5"/>
<dbReference type="EMBL" id="JAMKOV010000007">
    <property type="protein sequence ID" value="KAI8038435.1"/>
    <property type="molecule type" value="Genomic_DNA"/>
</dbReference>